<organism evidence="2 3">
    <name type="scientific">Candidatus Acidianus copahuensis</name>
    <dbReference type="NCBI Taxonomy" id="1160895"/>
    <lineage>
        <taxon>Archaea</taxon>
        <taxon>Thermoproteota</taxon>
        <taxon>Thermoprotei</taxon>
        <taxon>Sulfolobales</taxon>
        <taxon>Sulfolobaceae</taxon>
        <taxon>Acidianus</taxon>
    </lineage>
</organism>
<proteinExistence type="predicted"/>
<dbReference type="AlphaFoldDB" id="A0A031LJC0"/>
<keyword evidence="1" id="KW-0472">Membrane</keyword>
<reference evidence="2 3" key="1">
    <citation type="submission" date="2014-03" db="EMBL/GenBank/DDBJ databases">
        <title>Draft genome sequence of the novel thermoacidophilic archaea Acidianus copahuensis ALE1 strain, isolated from Copahue volcanic area in Neuquen Argentina.</title>
        <authorList>
            <person name="Urbieta M.S."/>
            <person name="Rascovan N."/>
            <person name="Castro C."/>
            <person name="Revale S."/>
            <person name="Giaveno M.A."/>
            <person name="Vazquez M.P."/>
            <person name="Donati E.R."/>
        </authorList>
    </citation>
    <scope>NUCLEOTIDE SEQUENCE [LARGE SCALE GENOMIC DNA]</scope>
    <source>
        <strain evidence="2 3">ALE1</strain>
    </source>
</reference>
<protein>
    <submittedName>
        <fullName evidence="2">Uncharacterized protein</fullName>
    </submittedName>
</protein>
<sequence>MFINVVLGLVIMDRFAAVLVGYGIGALIILGLMFANANSIAMVGYFLLFLLYLLIGFPSAMYIFFQGRVISMSFLGFIDMDDKGIYKRGITTGFGKKYLYSWSDIADVYVVRSVTTYYERLPTTATAGEITIVLKNGQRHMLRNVPNPEVKVEMIKQRLLAHNT</sequence>
<keyword evidence="1" id="KW-0812">Transmembrane</keyword>
<evidence type="ECO:0000313" key="3">
    <source>
        <dbReference type="Proteomes" id="UP000024332"/>
    </source>
</evidence>
<feature type="transmembrane region" description="Helical" evidence="1">
    <location>
        <begin position="15"/>
        <end position="35"/>
    </location>
</feature>
<keyword evidence="1" id="KW-1133">Transmembrane helix</keyword>
<evidence type="ECO:0000256" key="1">
    <source>
        <dbReference type="SAM" id="Phobius"/>
    </source>
</evidence>
<comment type="caution">
    <text evidence="2">The sequence shown here is derived from an EMBL/GenBank/DDBJ whole genome shotgun (WGS) entry which is preliminary data.</text>
</comment>
<evidence type="ECO:0000313" key="2">
    <source>
        <dbReference type="EMBL" id="EZQ01651.1"/>
    </source>
</evidence>
<gene>
    <name evidence="2" type="ORF">CM19_12635</name>
</gene>
<name>A0A031LJC0_9CREN</name>
<keyword evidence="3" id="KW-1185">Reference proteome</keyword>
<feature type="transmembrane region" description="Helical" evidence="1">
    <location>
        <begin position="42"/>
        <end position="65"/>
    </location>
</feature>
<dbReference type="Proteomes" id="UP000024332">
    <property type="component" value="Unassembled WGS sequence"/>
</dbReference>
<dbReference type="EMBL" id="JFZT01000065">
    <property type="protein sequence ID" value="EZQ01651.1"/>
    <property type="molecule type" value="Genomic_DNA"/>
</dbReference>
<accession>A0A031LJC0</accession>